<name>W8CDV7_CERCA</name>
<evidence type="ECO:0000313" key="2">
    <source>
        <dbReference type="EMBL" id="JAC05280.1"/>
    </source>
</evidence>
<keyword evidence="1" id="KW-0812">Transmembrane</keyword>
<evidence type="ECO:0000256" key="1">
    <source>
        <dbReference type="SAM" id="Phobius"/>
    </source>
</evidence>
<feature type="non-terminal residue" evidence="2">
    <location>
        <position position="1"/>
    </location>
</feature>
<feature type="transmembrane region" description="Helical" evidence="1">
    <location>
        <begin position="6"/>
        <end position="28"/>
    </location>
</feature>
<protein>
    <submittedName>
        <fullName evidence="2">Uncharacterized protein</fullName>
    </submittedName>
</protein>
<reference evidence="2" key="1">
    <citation type="submission" date="2013-07" db="EMBL/GenBank/DDBJ databases">
        <authorList>
            <person name="Geib S."/>
        </authorList>
    </citation>
    <scope>NUCLEOTIDE SEQUENCE</scope>
</reference>
<proteinExistence type="evidence at transcript level"/>
<keyword evidence="1" id="KW-1133">Transmembrane helix</keyword>
<accession>W8CDV7</accession>
<reference evidence="2" key="2">
    <citation type="journal article" date="2014" name="BMC Genomics">
        <title>A genomic perspective to assessing quality of mass-reared SIT flies used in Mediterranean fruit fly (Ceratitis capitata) eradication in California.</title>
        <authorList>
            <person name="Calla B."/>
            <person name="Hall B."/>
            <person name="Hou S."/>
            <person name="Geib S.M."/>
        </authorList>
    </citation>
    <scope>NUCLEOTIDE SEQUENCE</scope>
</reference>
<organism evidence="2">
    <name type="scientific">Ceratitis capitata</name>
    <name type="common">Mediterranean fruit fly</name>
    <name type="synonym">Tephritis capitata</name>
    <dbReference type="NCBI Taxonomy" id="7213"/>
    <lineage>
        <taxon>Eukaryota</taxon>
        <taxon>Metazoa</taxon>
        <taxon>Ecdysozoa</taxon>
        <taxon>Arthropoda</taxon>
        <taxon>Hexapoda</taxon>
        <taxon>Insecta</taxon>
        <taxon>Pterygota</taxon>
        <taxon>Neoptera</taxon>
        <taxon>Endopterygota</taxon>
        <taxon>Diptera</taxon>
        <taxon>Brachycera</taxon>
        <taxon>Muscomorpha</taxon>
        <taxon>Tephritoidea</taxon>
        <taxon>Tephritidae</taxon>
        <taxon>Ceratitis</taxon>
        <taxon>Ceratitis</taxon>
    </lineage>
</organism>
<dbReference type="EMBL" id="GAMC01001276">
    <property type="protein sequence ID" value="JAC05280.1"/>
    <property type="molecule type" value="mRNA"/>
</dbReference>
<sequence>NAQSLYVAVCIYVCIVQNCLMLSSVILLMEKCALSRFNGGSSVVLLDVELRSLRVRQPDDVGLAPRRKLEQLEQEHDGTAQVLQQPMGRDDTAQAWQPLQLCG</sequence>
<dbReference type="AlphaFoldDB" id="W8CDV7"/>
<keyword evidence="1" id="KW-0472">Membrane</keyword>